<feature type="chain" id="PRO_5046597170" evidence="3">
    <location>
        <begin position="21"/>
        <end position="889"/>
    </location>
</feature>
<feature type="signal peptide" evidence="3">
    <location>
        <begin position="1"/>
        <end position="20"/>
    </location>
</feature>
<dbReference type="PROSITE" id="PS50853">
    <property type="entry name" value="FN3"/>
    <property type="match status" value="2"/>
</dbReference>
<evidence type="ECO:0000313" key="7">
    <source>
        <dbReference type="Proteomes" id="UP001597112"/>
    </source>
</evidence>
<dbReference type="NCBIfam" id="TIGR04183">
    <property type="entry name" value="Por_Secre_tail"/>
    <property type="match status" value="1"/>
</dbReference>
<keyword evidence="2" id="KW-0378">Hydrolase</keyword>
<reference evidence="7" key="1">
    <citation type="journal article" date="2019" name="Int. J. Syst. Evol. Microbiol.">
        <title>The Global Catalogue of Microorganisms (GCM) 10K type strain sequencing project: providing services to taxonomists for standard genome sequencing and annotation.</title>
        <authorList>
            <consortium name="The Broad Institute Genomics Platform"/>
            <consortium name="The Broad Institute Genome Sequencing Center for Infectious Disease"/>
            <person name="Wu L."/>
            <person name="Ma J."/>
        </authorList>
    </citation>
    <scope>NUCLEOTIDE SEQUENCE [LARGE SCALE GENOMIC DNA]</scope>
    <source>
        <strain evidence="7">CCUG 58938</strain>
    </source>
</reference>
<dbReference type="RefSeq" id="WP_377585431.1">
    <property type="nucleotide sequence ID" value="NZ_JBHTKA010000015.1"/>
</dbReference>
<dbReference type="EMBL" id="JBHTKA010000015">
    <property type="protein sequence ID" value="MFD1003158.1"/>
    <property type="molecule type" value="Genomic_DNA"/>
</dbReference>
<organism evidence="6 7">
    <name type="scientific">Ohtaekwangia kribbensis</name>
    <dbReference type="NCBI Taxonomy" id="688913"/>
    <lineage>
        <taxon>Bacteria</taxon>
        <taxon>Pseudomonadati</taxon>
        <taxon>Bacteroidota</taxon>
        <taxon>Cytophagia</taxon>
        <taxon>Cytophagales</taxon>
        <taxon>Fulvivirgaceae</taxon>
        <taxon>Ohtaekwangia</taxon>
    </lineage>
</organism>
<comment type="caution">
    <text evidence="6">The sequence shown here is derived from an EMBL/GenBank/DDBJ whole genome shotgun (WGS) entry which is preliminary data.</text>
</comment>
<dbReference type="Pfam" id="PF07691">
    <property type="entry name" value="PA14"/>
    <property type="match status" value="1"/>
</dbReference>
<gene>
    <name evidence="6" type="ORF">ACFQ21_27785</name>
</gene>
<dbReference type="CDD" id="cd00063">
    <property type="entry name" value="FN3"/>
    <property type="match status" value="2"/>
</dbReference>
<evidence type="ECO:0000256" key="2">
    <source>
        <dbReference type="ARBA" id="ARBA00022801"/>
    </source>
</evidence>
<feature type="domain" description="Fibronectin type-III" evidence="4">
    <location>
        <begin position="478"/>
        <end position="571"/>
    </location>
</feature>
<dbReference type="InterPro" id="IPR003961">
    <property type="entry name" value="FN3_dom"/>
</dbReference>
<dbReference type="Gene3D" id="2.60.40.10">
    <property type="entry name" value="Immunoglobulins"/>
    <property type="match status" value="2"/>
</dbReference>
<name>A0ABW3KAN6_9BACT</name>
<keyword evidence="1 3" id="KW-0732">Signal</keyword>
<dbReference type="Pfam" id="PF00041">
    <property type="entry name" value="fn3"/>
    <property type="match status" value="1"/>
</dbReference>
<dbReference type="PROSITE" id="PS51820">
    <property type="entry name" value="PA14"/>
    <property type="match status" value="1"/>
</dbReference>
<dbReference type="InterPro" id="IPR050955">
    <property type="entry name" value="Plant_Biomass_Hydrol_Est"/>
</dbReference>
<dbReference type="InterPro" id="IPR013783">
    <property type="entry name" value="Ig-like_fold"/>
</dbReference>
<accession>A0ABW3KAN6</accession>
<dbReference type="SUPFAM" id="SSF49265">
    <property type="entry name" value="Fibronectin type III"/>
    <property type="match status" value="1"/>
</dbReference>
<dbReference type="InterPro" id="IPR029058">
    <property type="entry name" value="AB_hydrolase_fold"/>
</dbReference>
<evidence type="ECO:0000259" key="5">
    <source>
        <dbReference type="PROSITE" id="PS51820"/>
    </source>
</evidence>
<feature type="domain" description="Fibronectin type-III" evidence="4">
    <location>
        <begin position="577"/>
        <end position="661"/>
    </location>
</feature>
<evidence type="ECO:0000313" key="6">
    <source>
        <dbReference type="EMBL" id="MFD1003158.1"/>
    </source>
</evidence>
<dbReference type="SUPFAM" id="SSF53474">
    <property type="entry name" value="alpha/beta-Hydrolases"/>
    <property type="match status" value="1"/>
</dbReference>
<proteinExistence type="predicted"/>
<dbReference type="InterPro" id="IPR036116">
    <property type="entry name" value="FN3_sf"/>
</dbReference>
<keyword evidence="7" id="KW-1185">Reference proteome</keyword>
<evidence type="ECO:0000256" key="1">
    <source>
        <dbReference type="ARBA" id="ARBA00022729"/>
    </source>
</evidence>
<dbReference type="InterPro" id="IPR037524">
    <property type="entry name" value="PA14/GLEYA"/>
</dbReference>
<sequence length="889" mass="96847">MSKWLLCGVLSMCCVTTLLAQTLLYDSGYSLRNNQLSHYYKMVSWDDSQFKEFNYRAVNSSNAVTEFMNWRAIFPPGYQKNGPTKYPMIVMLHGAGESGRSWQGHYTYAVSDVRFDNNGHNLLHGGQEHRDAVNRTASNPRAFPGIVIFPQVHHSGAWENGWNSGALTQNENMAIRVIEYMVSQYNADINRIYVHGLSNGAKGTWDFVSKRPDLFAAMAPMSGVGSNPDAMTTTLVTTPLWLFQGGNDTNPNPTSAQSIINLLISKGGKPRYTLYPNTGHGTWYAAYAEPDFFSWLLAQDKRKIYVFGDEPVFCLGETVRLGFSAGFLQYQWTLNGADIPGATTRYFDAGQVGTYTVKFRRSNNQWYESFAINVTSKPASTFSPALTNTGSKVLPIDISSNNVVDLVAPTGYSEYYWFKNGSQVATSTSNVRNISTGAGVSGTAGSYTVRVKEPSGCASLQSNAIAMVYTSPHVGPTPPTQAVPTVLSSTQTSLSWTDSPTEEYYEIWRNRRAANGYSSEPYKVVGIVGQNTLAYVDAGLRPNAQYFYRVRAIGNNDGRFSNERLITTQADNIAPSAPTDLAISNSVGTQATLSWTASTDNDQVVSYQVFLNSAQVGTSASTSFVLTSLTPGATYTAEVKAVDAGNNVSAAGSVEFTTPEAGLAYTYWESESSLSSLAAFNFGETPAKTGIVSNFDISVRNQNDLFVFSFDGYIQIDQVGSYTFYTSSDDGSRLYINGTMVVDNDGLHGTVERSGNYNFATTGRHAIKVTFFENGGGEVLTVQYDPVGSAPKQTIPNNKLFLGNGGSGARVASEGSISLYPNPVSSTLSVDLTNFSAQTITIYDQIGNPIKKVHVNGSQDIRNIEVSDLKDGAYILGVDSKRIRFIKKN</sequence>
<dbReference type="Pfam" id="PF18962">
    <property type="entry name" value="Por_Secre_tail"/>
    <property type="match status" value="1"/>
</dbReference>
<dbReference type="Gene3D" id="3.90.182.10">
    <property type="entry name" value="Toxin - Anthrax Protective Antigen,domain 1"/>
    <property type="match status" value="1"/>
</dbReference>
<dbReference type="PANTHER" id="PTHR43037:SF5">
    <property type="entry name" value="FERULOYL ESTERASE"/>
    <property type="match status" value="1"/>
</dbReference>
<dbReference type="InterPro" id="IPR026444">
    <property type="entry name" value="Secre_tail"/>
</dbReference>
<dbReference type="SMART" id="SM00060">
    <property type="entry name" value="FN3"/>
    <property type="match status" value="2"/>
</dbReference>
<evidence type="ECO:0000259" key="4">
    <source>
        <dbReference type="PROSITE" id="PS50853"/>
    </source>
</evidence>
<evidence type="ECO:0000256" key="3">
    <source>
        <dbReference type="SAM" id="SignalP"/>
    </source>
</evidence>
<dbReference type="PANTHER" id="PTHR43037">
    <property type="entry name" value="UNNAMED PRODUCT-RELATED"/>
    <property type="match status" value="1"/>
</dbReference>
<dbReference type="Proteomes" id="UP001597112">
    <property type="component" value="Unassembled WGS sequence"/>
</dbReference>
<dbReference type="InterPro" id="IPR011658">
    <property type="entry name" value="PA14_dom"/>
</dbReference>
<protein>
    <submittedName>
        <fullName evidence="6">PA14 domain-containing protein</fullName>
    </submittedName>
</protein>
<dbReference type="SMART" id="SM00758">
    <property type="entry name" value="PA14"/>
    <property type="match status" value="1"/>
</dbReference>
<feature type="domain" description="PA14" evidence="5">
    <location>
        <begin position="658"/>
        <end position="799"/>
    </location>
</feature>
<dbReference type="SUPFAM" id="SSF56988">
    <property type="entry name" value="Anthrax protective antigen"/>
    <property type="match status" value="1"/>
</dbReference>
<dbReference type="Gene3D" id="3.40.50.1820">
    <property type="entry name" value="alpha/beta hydrolase"/>
    <property type="match status" value="1"/>
</dbReference>